<evidence type="ECO:0000259" key="20">
    <source>
        <dbReference type="PROSITE" id="PS50060"/>
    </source>
</evidence>
<comment type="caution">
    <text evidence="15">Lacks conserved residue(s) required for the propagation of feature annotation.</text>
</comment>
<dbReference type="Pfam" id="PF22486">
    <property type="entry name" value="MATH_2"/>
    <property type="match status" value="2"/>
</dbReference>
<feature type="binding site" evidence="16">
    <location>
        <position position="649"/>
    </location>
    <ligand>
        <name>Zn(2+)</name>
        <dbReference type="ChEBI" id="CHEBI:29105"/>
        <note>catalytic</note>
    </ligand>
</feature>
<comment type="subcellular location">
    <subcellularLocation>
        <location evidence="1">Membrane</location>
        <topology evidence="1">Single-pass type I membrane protein</topology>
    </subcellularLocation>
</comment>
<evidence type="ECO:0000256" key="8">
    <source>
        <dbReference type="ARBA" id="ARBA00022833"/>
    </source>
</evidence>
<keyword evidence="4 18" id="KW-0812">Transmembrane</keyword>
<comment type="cofactor">
    <cofactor evidence="16 17">
        <name>Zn(2+)</name>
        <dbReference type="ChEBI" id="CHEBI:29105"/>
    </cofactor>
    <text evidence="16 17">Binds 1 zinc ion per subunit.</text>
</comment>
<dbReference type="PRINTS" id="PR00480">
    <property type="entry name" value="ASTACIN"/>
</dbReference>
<dbReference type="GO" id="GO:0006508">
    <property type="term" value="P:proteolysis"/>
    <property type="evidence" value="ECO:0007669"/>
    <property type="project" value="UniProtKB-KW"/>
</dbReference>
<feature type="domain" description="Peptidase M12A" evidence="22">
    <location>
        <begin position="22"/>
        <end position="216"/>
    </location>
</feature>
<keyword evidence="7 16" id="KW-0378">Hydrolase</keyword>
<organism evidence="23 24">
    <name type="scientific">Liparis tanakae</name>
    <name type="common">Tanaka's snailfish</name>
    <dbReference type="NCBI Taxonomy" id="230148"/>
    <lineage>
        <taxon>Eukaryota</taxon>
        <taxon>Metazoa</taxon>
        <taxon>Chordata</taxon>
        <taxon>Craniata</taxon>
        <taxon>Vertebrata</taxon>
        <taxon>Euteleostomi</taxon>
        <taxon>Actinopterygii</taxon>
        <taxon>Neopterygii</taxon>
        <taxon>Teleostei</taxon>
        <taxon>Neoteleostei</taxon>
        <taxon>Acanthomorphata</taxon>
        <taxon>Eupercaria</taxon>
        <taxon>Perciformes</taxon>
        <taxon>Cottioidei</taxon>
        <taxon>Cottales</taxon>
        <taxon>Liparidae</taxon>
        <taxon>Liparis</taxon>
    </lineage>
</organism>
<feature type="chain" id="PRO_5021514105" description="Metalloendopeptidase" evidence="17">
    <location>
        <begin position="21"/>
        <end position="1133"/>
    </location>
</feature>
<reference evidence="23 24" key="1">
    <citation type="submission" date="2019-03" db="EMBL/GenBank/DDBJ databases">
        <title>First draft genome of Liparis tanakae, snailfish: a comprehensive survey of snailfish specific genes.</title>
        <authorList>
            <person name="Kim W."/>
            <person name="Song I."/>
            <person name="Jeong J.-H."/>
            <person name="Kim D."/>
            <person name="Kim S."/>
            <person name="Ryu S."/>
            <person name="Song J.Y."/>
            <person name="Lee S.K."/>
        </authorList>
    </citation>
    <scope>NUCLEOTIDE SEQUENCE [LARGE SCALE GENOMIC DNA]</scope>
    <source>
        <tissue evidence="23">Muscle</tissue>
    </source>
</reference>
<feature type="domain" description="MATH" evidence="21">
    <location>
        <begin position="870"/>
        <end position="1014"/>
    </location>
</feature>
<dbReference type="InterPro" id="IPR008974">
    <property type="entry name" value="TRAF-like"/>
</dbReference>
<evidence type="ECO:0000259" key="21">
    <source>
        <dbReference type="PROSITE" id="PS50144"/>
    </source>
</evidence>
<dbReference type="Pfam" id="PF01400">
    <property type="entry name" value="Astacin"/>
    <property type="match status" value="2"/>
</dbReference>
<feature type="domain" description="EGF-like" evidence="19">
    <location>
        <begin position="1059"/>
        <end position="1099"/>
    </location>
</feature>
<evidence type="ECO:0000313" key="24">
    <source>
        <dbReference type="Proteomes" id="UP000314294"/>
    </source>
</evidence>
<dbReference type="PROSITE" id="PS00740">
    <property type="entry name" value="MAM_1"/>
    <property type="match status" value="2"/>
</dbReference>
<evidence type="ECO:0000256" key="9">
    <source>
        <dbReference type="ARBA" id="ARBA00022989"/>
    </source>
</evidence>
<evidence type="ECO:0000256" key="5">
    <source>
        <dbReference type="ARBA" id="ARBA00022723"/>
    </source>
</evidence>
<dbReference type="SMART" id="SM00137">
    <property type="entry name" value="MAM"/>
    <property type="match status" value="2"/>
</dbReference>
<evidence type="ECO:0000259" key="22">
    <source>
        <dbReference type="PROSITE" id="PS51864"/>
    </source>
</evidence>
<evidence type="ECO:0000259" key="19">
    <source>
        <dbReference type="PROSITE" id="PS50026"/>
    </source>
</evidence>
<evidence type="ECO:0000256" key="18">
    <source>
        <dbReference type="SAM" id="Phobius"/>
    </source>
</evidence>
<comment type="caution">
    <text evidence="23">The sequence shown here is derived from an EMBL/GenBank/DDBJ whole genome shotgun (WGS) entry which is preliminary data.</text>
</comment>
<evidence type="ECO:0000256" key="7">
    <source>
        <dbReference type="ARBA" id="ARBA00022801"/>
    </source>
</evidence>
<evidence type="ECO:0000256" key="2">
    <source>
        <dbReference type="ARBA" id="ARBA00022536"/>
    </source>
</evidence>
<evidence type="ECO:0000256" key="14">
    <source>
        <dbReference type="ARBA" id="ARBA00023180"/>
    </source>
</evidence>
<keyword evidence="11 18" id="KW-0472">Membrane</keyword>
<feature type="domain" description="MATH" evidence="21">
    <location>
        <begin position="376"/>
        <end position="538"/>
    </location>
</feature>
<dbReference type="PROSITE" id="PS50144">
    <property type="entry name" value="MATH"/>
    <property type="match status" value="2"/>
</dbReference>
<dbReference type="Proteomes" id="UP000314294">
    <property type="component" value="Unassembled WGS sequence"/>
</dbReference>
<evidence type="ECO:0000256" key="11">
    <source>
        <dbReference type="ARBA" id="ARBA00023136"/>
    </source>
</evidence>
<dbReference type="Pfam" id="PF00629">
    <property type="entry name" value="MAM"/>
    <property type="match status" value="2"/>
</dbReference>
<sequence>MERALLWFGAVALAASYAKGKNAIIDKRYRWKFPIPYILGDDLDLNAKGCVHQAFEMYRLKSCIDFKPYEGEKTFIKFVKKGGCFSSVGDQQKGQILSLGPGCDHKAVIEHELLHALGFYHEQSRTDRDDYVDIWLDQVTPGLENNFNKYNDDYVTDQNTAYDYESVMHYRPFSFNKNTSIPTITTKIPEFYNIIGQYLDFSPMDTLRLNRMYNCSAPLTLLDQCAFESPSICGMIQASTDDADWVHTKSSAGAEDHTLLGKCRDAGYFMHFSTMTGKLMESALLESRTLYPKRKLQCLQFFYKMTGSYEDRLVIWVKMDDGTGVIPDSDDTWKLAHVTMEVGVKFRYSFQAASGTLNASAGGIYIDDVSLTETRCPNTVWRIQNFTGIMETANASTVIDSPPFYSPEGYGYGVRVMPLSSYTDYTGNYVGLYFHLVSGENDVVMQWPAVNRQATLVVMDQNPDVKLRMSSARSLTTDMKTTSDGKLLWDNPSKTGTLDPFCDCYRGESWGWRNFIKHFDLKRHNYLKNDDLFIFVDFEGLNHLFEGDIAIDPSRNAILDQTRRWKFPIPYILTDSLELNAKGVILQAFEEYRLRSCVDFKPYEGESSYVSFTKLSGCWSYVGDDRTGQNVSIGARCDTKAIVQHELLHALGFYHEQSRSDRDGYVKIWWDQIEDGKEHNFNKYEDDFITDLNTPYDYESIMHYRPLSFNKNDSIPTITTAIPSFNEVIGQRLDFSAVDITRLNRMYDCDSGYFMRFDTSSGKPGSSALLESRILYPKRDEQCLQFFYKMTGAAGDKLVIWIRTDDGTGTVSSVKKIHTITGSGHAVWKIAHVTLKMTEKFRYFFQGVRGAHGSSGAILIDDIALTETICPSAVWQIHNFTGVLNNTSVGGSLKSRCFFNSEGHSFGISVYPNGKESDNPDYVGMTLHLCSGENDAVLQWPAENRQATIVAVDQDPDVKLRMSSTRSFTTGGIWDDDCECFRGQDFGWSNFISHKQLHSRSFLKDDDLIITAEFNDLTHLIKTEVPVNPPAPSNDITDEDPIREMEMRKEVSKHREARAANTCHPNPCFNGGVCVESEGQASCRCVSSQTTYSAGRRCEELNVHRGIVGALIGGAAGTVILTLAIFTVIRRAQ</sequence>
<evidence type="ECO:0000256" key="6">
    <source>
        <dbReference type="ARBA" id="ARBA00022729"/>
    </source>
</evidence>
<feature type="binding site" evidence="16">
    <location>
        <position position="655"/>
    </location>
    <ligand>
        <name>Zn(2+)</name>
        <dbReference type="ChEBI" id="CHEBI:29105"/>
        <note>catalytic</note>
    </ligand>
</feature>
<dbReference type="GO" id="GO:0004222">
    <property type="term" value="F:metalloendopeptidase activity"/>
    <property type="evidence" value="ECO:0007669"/>
    <property type="project" value="UniProtKB-UniRule"/>
</dbReference>
<evidence type="ECO:0000256" key="13">
    <source>
        <dbReference type="ARBA" id="ARBA00023157"/>
    </source>
</evidence>
<keyword evidence="8 16" id="KW-0862">Zinc</keyword>
<evidence type="ECO:0000256" key="3">
    <source>
        <dbReference type="ARBA" id="ARBA00022670"/>
    </source>
</evidence>
<dbReference type="GO" id="GO:0016020">
    <property type="term" value="C:membrane"/>
    <property type="evidence" value="ECO:0007669"/>
    <property type="project" value="UniProtKB-SubCell"/>
</dbReference>
<dbReference type="InterPro" id="IPR000742">
    <property type="entry name" value="EGF"/>
</dbReference>
<feature type="domain" description="MAM" evidence="20">
    <location>
        <begin position="739"/>
        <end position="872"/>
    </location>
</feature>
<feature type="domain" description="MAM" evidence="20">
    <location>
        <begin position="223"/>
        <end position="378"/>
    </location>
</feature>
<dbReference type="Gene3D" id="3.40.390.10">
    <property type="entry name" value="Collagenase (Catalytic Domain)"/>
    <property type="match status" value="2"/>
</dbReference>
<dbReference type="SMART" id="SM00235">
    <property type="entry name" value="ZnMc"/>
    <property type="match status" value="2"/>
</dbReference>
<dbReference type="CDD" id="cd00053">
    <property type="entry name" value="EGF"/>
    <property type="match status" value="1"/>
</dbReference>
<evidence type="ECO:0000256" key="16">
    <source>
        <dbReference type="PROSITE-ProRule" id="PRU01211"/>
    </source>
</evidence>
<feature type="domain" description="Peptidase M12A" evidence="22">
    <location>
        <begin position="556"/>
        <end position="750"/>
    </location>
</feature>
<feature type="active site" evidence="16">
    <location>
        <position position="112"/>
    </location>
</feature>
<evidence type="ECO:0000256" key="1">
    <source>
        <dbReference type="ARBA" id="ARBA00004479"/>
    </source>
</evidence>
<protein>
    <recommendedName>
        <fullName evidence="17">Metalloendopeptidase</fullName>
        <ecNumber evidence="17">3.4.24.-</ecNumber>
    </recommendedName>
</protein>
<dbReference type="CDD" id="cd06263">
    <property type="entry name" value="MAM"/>
    <property type="match status" value="2"/>
</dbReference>
<keyword evidence="6 17" id="KW-0732">Signal</keyword>
<evidence type="ECO:0000256" key="12">
    <source>
        <dbReference type="ARBA" id="ARBA00023145"/>
    </source>
</evidence>
<keyword evidence="3 16" id="KW-0645">Protease</keyword>
<dbReference type="SUPFAM" id="SSF55486">
    <property type="entry name" value="Metalloproteases ('zincins'), catalytic domain"/>
    <property type="match status" value="2"/>
</dbReference>
<dbReference type="FunFam" id="2.60.210.10:FF:000009">
    <property type="entry name" value="Meprin A subunit"/>
    <property type="match status" value="2"/>
</dbReference>
<dbReference type="SUPFAM" id="SSF49899">
    <property type="entry name" value="Concanavalin A-like lectins/glucanases"/>
    <property type="match status" value="2"/>
</dbReference>
<dbReference type="InterPro" id="IPR006026">
    <property type="entry name" value="Peptidase_Metallo"/>
</dbReference>
<feature type="binding site" evidence="16">
    <location>
        <position position="115"/>
    </location>
    <ligand>
        <name>Zn(2+)</name>
        <dbReference type="ChEBI" id="CHEBI:29105"/>
        <note>catalytic</note>
    </ligand>
</feature>
<dbReference type="SUPFAM" id="SSF57196">
    <property type="entry name" value="EGF/Laminin"/>
    <property type="match status" value="1"/>
</dbReference>
<feature type="binding site" evidence="16">
    <location>
        <position position="645"/>
    </location>
    <ligand>
        <name>Zn(2+)</name>
        <dbReference type="ChEBI" id="CHEBI:29105"/>
        <note>catalytic</note>
    </ligand>
</feature>
<evidence type="ECO:0000256" key="15">
    <source>
        <dbReference type="PROSITE-ProRule" id="PRU00076"/>
    </source>
</evidence>
<dbReference type="PRINTS" id="PR00020">
    <property type="entry name" value="MAMDOMAIN"/>
</dbReference>
<dbReference type="PANTHER" id="PTHR10127:SF824">
    <property type="entry name" value="MEPRIN A SUBUNIT ALPHA"/>
    <property type="match status" value="1"/>
</dbReference>
<feature type="transmembrane region" description="Helical" evidence="18">
    <location>
        <begin position="1106"/>
        <end position="1129"/>
    </location>
</feature>
<dbReference type="Gene3D" id="2.60.210.10">
    <property type="entry name" value="Apoptosis, Tumor Necrosis Factor Receptor Associated Protein 2, Chain A"/>
    <property type="match status" value="2"/>
</dbReference>
<dbReference type="Gene3D" id="2.60.120.200">
    <property type="match status" value="1"/>
</dbReference>
<proteinExistence type="predicted"/>
<keyword evidence="13" id="KW-1015">Disulfide bond</keyword>
<dbReference type="FunFam" id="2.60.120.200:FF:000037">
    <property type="entry name" value="Meprin A subunit"/>
    <property type="match status" value="1"/>
</dbReference>
<feature type="active site" evidence="16">
    <location>
        <position position="646"/>
    </location>
</feature>
<dbReference type="PROSITE" id="PS50060">
    <property type="entry name" value="MAM_2"/>
    <property type="match status" value="2"/>
</dbReference>
<dbReference type="InterPro" id="IPR001506">
    <property type="entry name" value="Peptidase_M12A"/>
</dbReference>
<feature type="binding site" evidence="16">
    <location>
        <position position="111"/>
    </location>
    <ligand>
        <name>Zn(2+)</name>
        <dbReference type="ChEBI" id="CHEBI:29105"/>
        <note>catalytic</note>
    </ligand>
</feature>
<keyword evidence="24" id="KW-1185">Reference proteome</keyword>
<keyword evidence="10 16" id="KW-0482">Metalloprotease</keyword>
<feature type="binding site" evidence="16">
    <location>
        <position position="121"/>
    </location>
    <ligand>
        <name>Zn(2+)</name>
        <dbReference type="ChEBI" id="CHEBI:29105"/>
        <note>catalytic</note>
    </ligand>
</feature>
<keyword evidence="14" id="KW-0325">Glycoprotein</keyword>
<dbReference type="Gene3D" id="2.10.25.10">
    <property type="entry name" value="Laminin"/>
    <property type="match status" value="1"/>
</dbReference>
<keyword evidence="9 18" id="KW-1133">Transmembrane helix</keyword>
<keyword evidence="5 16" id="KW-0479">Metal-binding</keyword>
<dbReference type="SUPFAM" id="SSF49599">
    <property type="entry name" value="TRAF domain-like"/>
    <property type="match status" value="2"/>
</dbReference>
<keyword evidence="12" id="KW-0865">Zymogen</keyword>
<dbReference type="EMBL" id="SRLO01000023">
    <property type="protein sequence ID" value="TNN84993.1"/>
    <property type="molecule type" value="Genomic_DNA"/>
</dbReference>
<dbReference type="InterPro" id="IPR013320">
    <property type="entry name" value="ConA-like_dom_sf"/>
</dbReference>
<evidence type="ECO:0000313" key="23">
    <source>
        <dbReference type="EMBL" id="TNN84993.1"/>
    </source>
</evidence>
<dbReference type="InterPro" id="IPR000998">
    <property type="entry name" value="MAM_dom"/>
</dbReference>
<accession>A0A4Z2J624</accession>
<dbReference type="AlphaFoldDB" id="A0A4Z2J624"/>
<dbReference type="PROSITE" id="PS51864">
    <property type="entry name" value="ASTACIN"/>
    <property type="match status" value="2"/>
</dbReference>
<keyword evidence="2 15" id="KW-0245">EGF-like domain</keyword>
<feature type="signal peptide" evidence="17">
    <location>
        <begin position="1"/>
        <end position="20"/>
    </location>
</feature>
<dbReference type="InterPro" id="IPR002083">
    <property type="entry name" value="MATH/TRAF_dom"/>
</dbReference>
<dbReference type="FunFam" id="3.40.390.10:FF:000015">
    <property type="entry name" value="Meprin A subunit"/>
    <property type="match status" value="2"/>
</dbReference>
<evidence type="ECO:0000256" key="10">
    <source>
        <dbReference type="ARBA" id="ARBA00023049"/>
    </source>
</evidence>
<evidence type="ECO:0000256" key="4">
    <source>
        <dbReference type="ARBA" id="ARBA00022692"/>
    </source>
</evidence>
<evidence type="ECO:0000256" key="17">
    <source>
        <dbReference type="RuleBase" id="RU361183"/>
    </source>
</evidence>
<dbReference type="PROSITE" id="PS50026">
    <property type="entry name" value="EGF_3"/>
    <property type="match status" value="1"/>
</dbReference>
<dbReference type="OrthoDB" id="291007at2759"/>
<dbReference type="SMART" id="SM00061">
    <property type="entry name" value="MATH"/>
    <property type="match status" value="2"/>
</dbReference>
<dbReference type="EC" id="3.4.24.-" evidence="17"/>
<dbReference type="InterPro" id="IPR024079">
    <property type="entry name" value="MetalloPept_cat_dom_sf"/>
</dbReference>
<gene>
    <name evidence="23" type="primary">MEP1A</name>
    <name evidence="23" type="ORF">EYF80_004647</name>
</gene>
<dbReference type="GO" id="GO:0008270">
    <property type="term" value="F:zinc ion binding"/>
    <property type="evidence" value="ECO:0007669"/>
    <property type="project" value="UniProtKB-UniRule"/>
</dbReference>
<dbReference type="PANTHER" id="PTHR10127">
    <property type="entry name" value="DISCOIDIN, CUB, EGF, LAMININ , AND ZINC METALLOPROTEASE DOMAIN CONTAINING"/>
    <property type="match status" value="1"/>
</dbReference>
<name>A0A4Z2J624_9TELE</name>